<accession>A0A5C3NXQ1</accession>
<organism evidence="2 3">
    <name type="scientific">Polyporus arcularius HHB13444</name>
    <dbReference type="NCBI Taxonomy" id="1314778"/>
    <lineage>
        <taxon>Eukaryota</taxon>
        <taxon>Fungi</taxon>
        <taxon>Dikarya</taxon>
        <taxon>Basidiomycota</taxon>
        <taxon>Agaricomycotina</taxon>
        <taxon>Agaricomycetes</taxon>
        <taxon>Polyporales</taxon>
        <taxon>Polyporaceae</taxon>
        <taxon>Polyporus</taxon>
    </lineage>
</organism>
<feature type="compositionally biased region" description="Acidic residues" evidence="1">
    <location>
        <begin position="276"/>
        <end position="287"/>
    </location>
</feature>
<name>A0A5C3NXQ1_9APHY</name>
<evidence type="ECO:0000313" key="2">
    <source>
        <dbReference type="EMBL" id="TFK82104.1"/>
    </source>
</evidence>
<proteinExistence type="predicted"/>
<feature type="compositionally biased region" description="Basic and acidic residues" evidence="1">
    <location>
        <begin position="245"/>
        <end position="268"/>
    </location>
</feature>
<evidence type="ECO:0000313" key="3">
    <source>
        <dbReference type="Proteomes" id="UP000308197"/>
    </source>
</evidence>
<feature type="region of interest" description="Disordered" evidence="1">
    <location>
        <begin position="245"/>
        <end position="336"/>
    </location>
</feature>
<dbReference type="Proteomes" id="UP000308197">
    <property type="component" value="Unassembled WGS sequence"/>
</dbReference>
<evidence type="ECO:0000256" key="1">
    <source>
        <dbReference type="SAM" id="MobiDB-lite"/>
    </source>
</evidence>
<dbReference type="InParanoid" id="A0A5C3NXQ1"/>
<gene>
    <name evidence="2" type="ORF">K466DRAFT_603947</name>
</gene>
<reference evidence="2 3" key="1">
    <citation type="journal article" date="2019" name="Nat. Ecol. Evol.">
        <title>Megaphylogeny resolves global patterns of mushroom evolution.</title>
        <authorList>
            <person name="Varga T."/>
            <person name="Krizsan K."/>
            <person name="Foldi C."/>
            <person name="Dima B."/>
            <person name="Sanchez-Garcia M."/>
            <person name="Sanchez-Ramirez S."/>
            <person name="Szollosi G.J."/>
            <person name="Szarkandi J.G."/>
            <person name="Papp V."/>
            <person name="Albert L."/>
            <person name="Andreopoulos W."/>
            <person name="Angelini C."/>
            <person name="Antonin V."/>
            <person name="Barry K.W."/>
            <person name="Bougher N.L."/>
            <person name="Buchanan P."/>
            <person name="Buyck B."/>
            <person name="Bense V."/>
            <person name="Catcheside P."/>
            <person name="Chovatia M."/>
            <person name="Cooper J."/>
            <person name="Damon W."/>
            <person name="Desjardin D."/>
            <person name="Finy P."/>
            <person name="Geml J."/>
            <person name="Haridas S."/>
            <person name="Hughes K."/>
            <person name="Justo A."/>
            <person name="Karasinski D."/>
            <person name="Kautmanova I."/>
            <person name="Kiss B."/>
            <person name="Kocsube S."/>
            <person name="Kotiranta H."/>
            <person name="LaButti K.M."/>
            <person name="Lechner B.E."/>
            <person name="Liimatainen K."/>
            <person name="Lipzen A."/>
            <person name="Lukacs Z."/>
            <person name="Mihaltcheva S."/>
            <person name="Morgado L.N."/>
            <person name="Niskanen T."/>
            <person name="Noordeloos M.E."/>
            <person name="Ohm R.A."/>
            <person name="Ortiz-Santana B."/>
            <person name="Ovrebo C."/>
            <person name="Racz N."/>
            <person name="Riley R."/>
            <person name="Savchenko A."/>
            <person name="Shiryaev A."/>
            <person name="Soop K."/>
            <person name="Spirin V."/>
            <person name="Szebenyi C."/>
            <person name="Tomsovsky M."/>
            <person name="Tulloss R.E."/>
            <person name="Uehling J."/>
            <person name="Grigoriev I.V."/>
            <person name="Vagvolgyi C."/>
            <person name="Papp T."/>
            <person name="Martin F.M."/>
            <person name="Miettinen O."/>
            <person name="Hibbett D.S."/>
            <person name="Nagy L.G."/>
        </authorList>
    </citation>
    <scope>NUCLEOTIDE SEQUENCE [LARGE SCALE GENOMIC DNA]</scope>
    <source>
        <strain evidence="2 3">HHB13444</strain>
    </source>
</reference>
<protein>
    <submittedName>
        <fullName evidence="2">Uncharacterized protein</fullName>
    </submittedName>
</protein>
<keyword evidence="3" id="KW-1185">Reference proteome</keyword>
<dbReference type="AlphaFoldDB" id="A0A5C3NXQ1"/>
<sequence length="336" mass="38065">MPRPWNPEENYIMIEPNVKYLLSSPRAARYAPIPWYNRPPPRPAKPGPPPDKLRYVSTRRIQNAFDARTPFRQTVADDLDSLMQTFMDALLKRTRYMPCMLNHYGEQELHTLKVAREEASDHFWHVLQDQRRQKEAWERAQRAKESASECEAADADEAGVQEVDAGENVEPGPEGVAAMADPLLQMMWLSAANMNSETRLASPWGGRETKEERDKRVAEHYEKLTDIMRKVGEAAEVGEKRRLMRKAAEKAEKERTKAEGQVETRKTGETSPAEAMEVEEDILDEALESGVTGAEDEKCLEAEADEAEDQVNVAPQPASPQLDGTQTPPKKRARLE</sequence>
<dbReference type="EMBL" id="ML211521">
    <property type="protein sequence ID" value="TFK82104.1"/>
    <property type="molecule type" value="Genomic_DNA"/>
</dbReference>